<proteinExistence type="predicted"/>
<dbReference type="AlphaFoldDB" id="Q2JA87"/>
<dbReference type="RefSeq" id="WP_011436850.1">
    <property type="nucleotide sequence ID" value="NC_007777.1"/>
</dbReference>
<name>Q2JA87_FRACC</name>
<keyword evidence="2" id="KW-1185">Reference proteome</keyword>
<dbReference type="EMBL" id="CP000249">
    <property type="protein sequence ID" value="ABD11805.1"/>
    <property type="molecule type" value="Genomic_DNA"/>
</dbReference>
<accession>A0A1X1Q011</accession>
<evidence type="ECO:0000313" key="2">
    <source>
        <dbReference type="Proteomes" id="UP000001937"/>
    </source>
</evidence>
<gene>
    <name evidence="1" type="ordered locus">Francci3_2438</name>
</gene>
<protein>
    <submittedName>
        <fullName evidence="1">Uncharacterized protein</fullName>
    </submittedName>
</protein>
<dbReference type="HOGENOM" id="CLU_548300_0_0_11"/>
<evidence type="ECO:0000313" key="1">
    <source>
        <dbReference type="EMBL" id="ABD11805.1"/>
    </source>
</evidence>
<organism evidence="1 2">
    <name type="scientific">Frankia casuarinae (strain DSM 45818 / CECT 9043 / HFP020203 / CcI3)</name>
    <dbReference type="NCBI Taxonomy" id="106370"/>
    <lineage>
        <taxon>Bacteria</taxon>
        <taxon>Bacillati</taxon>
        <taxon>Actinomycetota</taxon>
        <taxon>Actinomycetes</taxon>
        <taxon>Frankiales</taxon>
        <taxon>Frankiaceae</taxon>
        <taxon>Frankia</taxon>
    </lineage>
</organism>
<dbReference type="STRING" id="106370.Francci3_2438"/>
<reference evidence="1 2" key="1">
    <citation type="journal article" date="2007" name="Genome Res.">
        <title>Genome characteristics of facultatively symbiotic Frankia sp. strains reflect host range and host plant biogeography.</title>
        <authorList>
            <person name="Normand P."/>
            <person name="Lapierre P."/>
            <person name="Tisa L.S."/>
            <person name="Gogarten J.P."/>
            <person name="Alloisio N."/>
            <person name="Bagnarol E."/>
            <person name="Bassi C.A."/>
            <person name="Berry A.M."/>
            <person name="Bickhart D.M."/>
            <person name="Choisne N."/>
            <person name="Couloux A."/>
            <person name="Cournoyer B."/>
            <person name="Cruveiller S."/>
            <person name="Daubin V."/>
            <person name="Demange N."/>
            <person name="Francino M.P."/>
            <person name="Goltsman E."/>
            <person name="Huang Y."/>
            <person name="Kopp O.R."/>
            <person name="Labarre L."/>
            <person name="Lapidus A."/>
            <person name="Lavire C."/>
            <person name="Marechal J."/>
            <person name="Martinez M."/>
            <person name="Mastronunzio J.E."/>
            <person name="Mullin B.C."/>
            <person name="Niemann J."/>
            <person name="Pujic P."/>
            <person name="Rawnsley T."/>
            <person name="Rouy Z."/>
            <person name="Schenowitz C."/>
            <person name="Sellstedt A."/>
            <person name="Tavares F."/>
            <person name="Tomkins J.P."/>
            <person name="Vallenet D."/>
            <person name="Valverde C."/>
            <person name="Wall L.G."/>
            <person name="Wang Y."/>
            <person name="Medigue C."/>
            <person name="Benson D.R."/>
        </authorList>
    </citation>
    <scope>NUCLEOTIDE SEQUENCE [LARGE SCALE GENOMIC DNA]</scope>
    <source>
        <strain evidence="2">DSM 45818 / CECT 9043 / CcI3</strain>
    </source>
</reference>
<sequence>MTTSHSALPHGRRERHIGLLPGGADAAVWSIIDQKTRRTAAEVVETLNGRDTVVKLARRYANHGNPQRAGHLFEVMHAVGFNRHAARAGSTVRAQVLEWTQGGPQNGPVDIRLSDGGRMVAEVQAKLVDRVSDTTRQISRSAYQGMGRLVAGDRVDAVHDLLDRRLGMNQEGIYFEGYADAAAFSTDRLTHGSVHSDSISYRQTQDAAHNPARWANHQIAAAAGRDIATSSLAGAAAGALVGAMVTTASETARIRAGETSAGAAVITVAGGTARNAARSGAIGTISASVRTAASSGLLPKALGSGTVPAAMADAVWAVADAGLDLARGRIDPGEFAARSVTGTARTGLMWAGGLVGQTVVPVPVLGALVGGVVAQATAAIIVQGLQLAIVAARADGASPELLAVLEAETVTTAATAALIGQATMTLGEDQHTQVTRAALPDLAHVQTTLTTSDPSTAIIELATVTCHHANQPLFTTLDEFNQWMADTDAPLILNPNW</sequence>
<dbReference type="eggNOG" id="ENOG5030UWK">
    <property type="taxonomic scope" value="Bacteria"/>
</dbReference>
<accession>Q2JA87</accession>
<dbReference type="Proteomes" id="UP000001937">
    <property type="component" value="Chromosome"/>
</dbReference>
<dbReference type="KEGG" id="fra:Francci3_2438"/>